<dbReference type="EMBL" id="FOUZ01000021">
    <property type="protein sequence ID" value="SFN69228.1"/>
    <property type="molecule type" value="Genomic_DNA"/>
</dbReference>
<evidence type="ECO:0000313" key="2">
    <source>
        <dbReference type="Proteomes" id="UP000199149"/>
    </source>
</evidence>
<dbReference type="AlphaFoldDB" id="A0A1I5B3C2"/>
<dbReference type="STRING" id="684065.SAMN05421738_1212"/>
<evidence type="ECO:0000313" key="1">
    <source>
        <dbReference type="EMBL" id="SFN69228.1"/>
    </source>
</evidence>
<protein>
    <submittedName>
        <fullName evidence="1">Uncharacterized protein</fullName>
    </submittedName>
</protein>
<dbReference type="OrthoDB" id="8079725at2"/>
<reference evidence="2" key="1">
    <citation type="submission" date="2016-10" db="EMBL/GenBank/DDBJ databases">
        <authorList>
            <person name="Varghese N."/>
            <person name="Submissions S."/>
        </authorList>
    </citation>
    <scope>NUCLEOTIDE SEQUENCE [LARGE SCALE GENOMIC DNA]</scope>
    <source>
        <strain evidence="2">XJ109</strain>
    </source>
</reference>
<proteinExistence type="predicted"/>
<gene>
    <name evidence="1" type="ORF">SAMN05421738_1212</name>
</gene>
<accession>A0A1I5B3C2</accession>
<dbReference type="RefSeq" id="WP_143080494.1">
    <property type="nucleotide sequence ID" value="NZ_FOUZ01000021.1"/>
</dbReference>
<organism evidence="1 2">
    <name type="scientific">Algoriella xinjiangensis</name>
    <dbReference type="NCBI Taxonomy" id="684065"/>
    <lineage>
        <taxon>Bacteria</taxon>
        <taxon>Pseudomonadati</taxon>
        <taxon>Bacteroidota</taxon>
        <taxon>Flavobacteriia</taxon>
        <taxon>Flavobacteriales</taxon>
        <taxon>Weeksellaceae</taxon>
        <taxon>Algoriella</taxon>
    </lineage>
</organism>
<dbReference type="Proteomes" id="UP000199149">
    <property type="component" value="Unassembled WGS sequence"/>
</dbReference>
<keyword evidence="2" id="KW-1185">Reference proteome</keyword>
<sequence length="141" mass="16454">MTTKRYDIFLDDLIIGTTEFEKADAPMGVVFGQIQFNNIISGYDFFKKYCLENNIELADDYPEDKLISTRTIENLKVINENGIEIKGIGNQISGMDGDEFEITLEGVTYPFFEEEFPQHVKEYNEQFKKANDDRQNIRNWD</sequence>
<name>A0A1I5B3C2_9FLAO</name>